<evidence type="ECO:0000256" key="2">
    <source>
        <dbReference type="ARBA" id="ARBA00008017"/>
    </source>
</evidence>
<dbReference type="Proteomes" id="UP000241769">
    <property type="component" value="Unassembled WGS sequence"/>
</dbReference>
<organism evidence="6 7">
    <name type="scientific">Planoprotostelium fungivorum</name>
    <dbReference type="NCBI Taxonomy" id="1890364"/>
    <lineage>
        <taxon>Eukaryota</taxon>
        <taxon>Amoebozoa</taxon>
        <taxon>Evosea</taxon>
        <taxon>Variosea</taxon>
        <taxon>Cavosteliida</taxon>
        <taxon>Cavosteliaceae</taxon>
        <taxon>Planoprotostelium</taxon>
    </lineage>
</organism>
<dbReference type="PANTHER" id="PTHR31618">
    <property type="entry name" value="MECHANOSENSITIVE ION CHANNEL PROTEIN 5"/>
    <property type="match status" value="1"/>
</dbReference>
<keyword evidence="4" id="KW-0472">Membrane</keyword>
<feature type="transmembrane region" description="Helical" evidence="4">
    <location>
        <begin position="384"/>
        <end position="402"/>
    </location>
</feature>
<evidence type="ECO:0000256" key="4">
    <source>
        <dbReference type="SAM" id="Phobius"/>
    </source>
</evidence>
<dbReference type="GO" id="GO:0006820">
    <property type="term" value="P:monoatomic anion transport"/>
    <property type="evidence" value="ECO:0007669"/>
    <property type="project" value="TreeGrafter"/>
</dbReference>
<keyword evidence="7" id="KW-1185">Reference proteome</keyword>
<accession>A0A2P6NR28</accession>
<evidence type="ECO:0000313" key="6">
    <source>
        <dbReference type="EMBL" id="PRP86338.1"/>
    </source>
</evidence>
<feature type="compositionally biased region" description="Polar residues" evidence="3">
    <location>
        <begin position="11"/>
        <end position="22"/>
    </location>
</feature>
<dbReference type="GO" id="GO:0008381">
    <property type="term" value="F:mechanosensitive monoatomic ion channel activity"/>
    <property type="evidence" value="ECO:0007669"/>
    <property type="project" value="TreeGrafter"/>
</dbReference>
<feature type="region of interest" description="Disordered" evidence="3">
    <location>
        <begin position="1"/>
        <end position="22"/>
    </location>
</feature>
<feature type="transmembrane region" description="Helical" evidence="4">
    <location>
        <begin position="104"/>
        <end position="125"/>
    </location>
</feature>
<protein>
    <recommendedName>
        <fullName evidence="5">Mechanosensitive ion channel MscS domain-containing protein</fullName>
    </recommendedName>
</protein>
<name>A0A2P6NR28_9EUKA</name>
<comment type="similarity">
    <text evidence="2">Belongs to the MscS (TC 1.A.23) family.</text>
</comment>
<evidence type="ECO:0000256" key="3">
    <source>
        <dbReference type="SAM" id="MobiDB-lite"/>
    </source>
</evidence>
<dbReference type="EMBL" id="MDYQ01000032">
    <property type="protein sequence ID" value="PRP86338.1"/>
    <property type="molecule type" value="Genomic_DNA"/>
</dbReference>
<keyword evidence="4" id="KW-0812">Transmembrane</keyword>
<feature type="domain" description="Mechanosensitive ion channel MscS" evidence="5">
    <location>
        <begin position="406"/>
        <end position="473"/>
    </location>
</feature>
<dbReference type="PANTHER" id="PTHR31618:SF1">
    <property type="entry name" value="EF-HAND DOMAIN-CONTAINING PROTEIN"/>
    <property type="match status" value="1"/>
</dbReference>
<feature type="transmembrane region" description="Helical" evidence="4">
    <location>
        <begin position="74"/>
        <end position="92"/>
    </location>
</feature>
<sequence>MLRGSGYGLVSTDSGEEQSSLRRSGIRLNIPVEDEDPTPNISVQRQRFALLKDKLTARLWEPWLAFENYPKKDIPVGLIIFGTVWLLLNAACDNLPSVLHSHKFHRWILLADGIVSTCLIFYVLFRWMIQIMGRMARRFTFMQYTYFLIYPFERLIWLVTSSIFTLFIYSAALQDYSIEAQDGAHLIWYLLVTVLEISLLYAARRVTIAALYTYIYKDLREQIVISHQHEMWVREIENHVHDGQSELSQRFDTQELCLDMDKGREFGYSDEEVELPINEASEVLSHKLLQKFGNGNNYLTLEDFGKILSSNPGRTFKFFDLKGDGKIGDVELVESLSQIFKNRRIVVNRMRSRRLSVDVLSTLMSIFLTFVCILLLLYNLSVDVLHLAVATSTLLLGLSFAYSTPLQELFYSLHMLYSVQPFDIGDHIRINGGPVLVVDDVGVLTSKFHSVDGYDVYLRNDKLTHSQISNLNRGKTLVVEVQFAVNMSVSMQQVSDLNKKIEEYLNQSLMWSHYNLSVSNESKLSTVMEMTLRVNIDRVRWQQATIWTAARTALMVELQKMLIDLHMHVETAQLL</sequence>
<dbReference type="SUPFAM" id="SSF50182">
    <property type="entry name" value="Sm-like ribonucleoproteins"/>
    <property type="match status" value="1"/>
</dbReference>
<feature type="transmembrane region" description="Helical" evidence="4">
    <location>
        <begin position="359"/>
        <end position="378"/>
    </location>
</feature>
<dbReference type="Pfam" id="PF00924">
    <property type="entry name" value="MS_channel_2nd"/>
    <property type="match status" value="1"/>
</dbReference>
<dbReference type="InterPro" id="IPR006685">
    <property type="entry name" value="MscS_channel_2nd"/>
</dbReference>
<evidence type="ECO:0000313" key="7">
    <source>
        <dbReference type="Proteomes" id="UP000241769"/>
    </source>
</evidence>
<evidence type="ECO:0000259" key="5">
    <source>
        <dbReference type="Pfam" id="PF00924"/>
    </source>
</evidence>
<feature type="transmembrane region" description="Helical" evidence="4">
    <location>
        <begin position="184"/>
        <end position="203"/>
    </location>
</feature>
<dbReference type="InterPro" id="IPR010920">
    <property type="entry name" value="LSM_dom_sf"/>
</dbReference>
<dbReference type="GO" id="GO:0005886">
    <property type="term" value="C:plasma membrane"/>
    <property type="evidence" value="ECO:0007669"/>
    <property type="project" value="TreeGrafter"/>
</dbReference>
<dbReference type="InterPro" id="IPR016688">
    <property type="entry name" value="MscS-like_plants/fungi"/>
</dbReference>
<comment type="subcellular location">
    <subcellularLocation>
        <location evidence="1">Membrane</location>
        <topology evidence="1">Multi-pass membrane protein</topology>
    </subcellularLocation>
</comment>
<dbReference type="STRING" id="1890364.A0A2P6NR28"/>
<dbReference type="OrthoDB" id="544685at2759"/>
<dbReference type="AlphaFoldDB" id="A0A2P6NR28"/>
<reference evidence="6 7" key="1">
    <citation type="journal article" date="2018" name="Genome Biol. Evol.">
        <title>Multiple Roots of Fruiting Body Formation in Amoebozoa.</title>
        <authorList>
            <person name="Hillmann F."/>
            <person name="Forbes G."/>
            <person name="Novohradska S."/>
            <person name="Ferling I."/>
            <person name="Riege K."/>
            <person name="Groth M."/>
            <person name="Westermann M."/>
            <person name="Marz M."/>
            <person name="Spaller T."/>
            <person name="Winckler T."/>
            <person name="Schaap P."/>
            <person name="Glockner G."/>
        </authorList>
    </citation>
    <scope>NUCLEOTIDE SEQUENCE [LARGE SCALE GENOMIC DNA]</scope>
    <source>
        <strain evidence="6 7">Jena</strain>
    </source>
</reference>
<keyword evidence="4" id="KW-1133">Transmembrane helix</keyword>
<comment type="caution">
    <text evidence="6">The sequence shown here is derived from an EMBL/GenBank/DDBJ whole genome shotgun (WGS) entry which is preliminary data.</text>
</comment>
<feature type="transmembrane region" description="Helical" evidence="4">
    <location>
        <begin position="146"/>
        <end position="172"/>
    </location>
</feature>
<evidence type="ECO:0000256" key="1">
    <source>
        <dbReference type="ARBA" id="ARBA00004141"/>
    </source>
</evidence>
<gene>
    <name evidence="6" type="ORF">PROFUN_05479</name>
</gene>
<dbReference type="InParanoid" id="A0A2P6NR28"/>
<proteinExistence type="inferred from homology"/>